<dbReference type="EMBL" id="JAUSQZ010000001">
    <property type="protein sequence ID" value="MDP9827705.1"/>
    <property type="molecule type" value="Genomic_DNA"/>
</dbReference>
<evidence type="ECO:0000313" key="1">
    <source>
        <dbReference type="EMBL" id="MDP9827705.1"/>
    </source>
</evidence>
<name>A0ABT9P6M0_9ACTN</name>
<evidence type="ECO:0000313" key="2">
    <source>
        <dbReference type="Proteomes" id="UP001235712"/>
    </source>
</evidence>
<sequence length="595" mass="64785">MRFAVTLRDGRAAGTQTEALLDAHPDAELARLLPHLLQALDDDTDPAQAYRVPVWVDGHRASGEGIPADTLRSAGIRPGSIIELHAHEEQPVPQPSGVAEVRVVNGPGAGRVHRLGLGQTVIGHEAPGLDLPDEGLPADALTLSARPGGLVDVIPGLAVTFALDGEEQTERRAWPNGAYLRVAGTVLQLAEVSEPDADVQPLDEALGTELFRHSRSPRPRSGARFVLPPRPPNARSIPGREQRRLLTKWLRDREAARAEILTTLERETQERREATPDPAQTLLAAVGPGRRLWERLALDDDWLQLRLGLAAQPPRTVIDDRDSGAPLRVGRTRWRTQPADSLPTLLHDVPVTLNLQAVGVLGLAGKSSVTQATARWLVAQCATFHAPRELRITVLTGHDYAARRRWEWVSRLPHARPDEASGVSVLIGNDHDSIERRLLELGSLIDERLRQVRPPGQRVTASPEVVVVFDGIRRLSGIPGVLPLLEEGANAGIHAICLEDDEQALPRECRAVVTATPEGELVFRRSDAESAELAGIRPDLVEAAWADRLSRSLAAVRMATAHRHPDEAPPEDPLAWPIGWDDVGYPAPIRTSGRP</sequence>
<keyword evidence="2" id="KW-1185">Reference proteome</keyword>
<protein>
    <recommendedName>
        <fullName evidence="3">FtsK/SpoIIIE family protein</fullName>
    </recommendedName>
</protein>
<gene>
    <name evidence="1" type="ORF">J2S57_003454</name>
</gene>
<reference evidence="1 2" key="1">
    <citation type="submission" date="2023-07" db="EMBL/GenBank/DDBJ databases">
        <title>Sequencing the genomes of 1000 actinobacteria strains.</title>
        <authorList>
            <person name="Klenk H.-P."/>
        </authorList>
    </citation>
    <scope>NUCLEOTIDE SEQUENCE [LARGE SCALE GENOMIC DNA]</scope>
    <source>
        <strain evidence="1 2">DSM 44388</strain>
    </source>
</reference>
<proteinExistence type="predicted"/>
<dbReference type="RefSeq" id="WP_307244097.1">
    <property type="nucleotide sequence ID" value="NZ_JAUSQZ010000001.1"/>
</dbReference>
<accession>A0ABT9P6M0</accession>
<organism evidence="1 2">
    <name type="scientific">Kineosporia succinea</name>
    <dbReference type="NCBI Taxonomy" id="84632"/>
    <lineage>
        <taxon>Bacteria</taxon>
        <taxon>Bacillati</taxon>
        <taxon>Actinomycetota</taxon>
        <taxon>Actinomycetes</taxon>
        <taxon>Kineosporiales</taxon>
        <taxon>Kineosporiaceae</taxon>
        <taxon>Kineosporia</taxon>
    </lineage>
</organism>
<comment type="caution">
    <text evidence="1">The sequence shown here is derived from an EMBL/GenBank/DDBJ whole genome shotgun (WGS) entry which is preliminary data.</text>
</comment>
<evidence type="ECO:0008006" key="3">
    <source>
        <dbReference type="Google" id="ProtNLM"/>
    </source>
</evidence>
<dbReference type="Proteomes" id="UP001235712">
    <property type="component" value="Unassembled WGS sequence"/>
</dbReference>